<evidence type="ECO:0000313" key="2">
    <source>
        <dbReference type="EMBL" id="MFC7706339.1"/>
    </source>
</evidence>
<dbReference type="EMBL" id="JBHTFQ010000018">
    <property type="protein sequence ID" value="MFC7706339.1"/>
    <property type="molecule type" value="Genomic_DNA"/>
</dbReference>
<protein>
    <submittedName>
        <fullName evidence="2">DNA -binding domain-containing protein</fullName>
    </submittedName>
</protein>
<accession>A0ABW2UP38</accession>
<name>A0ABW2UP38_9RHOB</name>
<comment type="caution">
    <text evidence="2">The sequence shown here is derived from an EMBL/GenBank/DDBJ whole genome shotgun (WGS) entry which is preliminary data.</text>
</comment>
<proteinExistence type="predicted"/>
<sequence length="87" mass="9848">MKKHPQQDAPPPGDMPTAYDLAHVRLYLRLLDADAEGADWREAVDILFEIDAAAEPDRARSVYSTHLERARWLARSGHLKLLTTRIG</sequence>
<evidence type="ECO:0000259" key="1">
    <source>
        <dbReference type="Pfam" id="PF10074"/>
    </source>
</evidence>
<reference evidence="3" key="1">
    <citation type="journal article" date="2019" name="Int. J. Syst. Evol. Microbiol.">
        <title>The Global Catalogue of Microorganisms (GCM) 10K type strain sequencing project: providing services to taxonomists for standard genome sequencing and annotation.</title>
        <authorList>
            <consortium name="The Broad Institute Genomics Platform"/>
            <consortium name="The Broad Institute Genome Sequencing Center for Infectious Disease"/>
            <person name="Wu L."/>
            <person name="Ma J."/>
        </authorList>
    </citation>
    <scope>NUCLEOTIDE SEQUENCE [LARGE SCALE GENOMIC DNA]</scope>
    <source>
        <strain evidence="3">CGMCC 1.12750</strain>
    </source>
</reference>
<gene>
    <name evidence="2" type="ORF">ACFQXB_19395</name>
</gene>
<organism evidence="2 3">
    <name type="scientific">Plastorhodobacter daqingensis</name>
    <dbReference type="NCBI Taxonomy" id="1387281"/>
    <lineage>
        <taxon>Bacteria</taxon>
        <taxon>Pseudomonadati</taxon>
        <taxon>Pseudomonadota</taxon>
        <taxon>Alphaproteobacteria</taxon>
        <taxon>Rhodobacterales</taxon>
        <taxon>Paracoccaceae</taxon>
        <taxon>Plastorhodobacter</taxon>
    </lineage>
</organism>
<dbReference type="RefSeq" id="WP_377406877.1">
    <property type="nucleotide sequence ID" value="NZ_JBHTFQ010000018.1"/>
</dbReference>
<dbReference type="InterPro" id="IPR018754">
    <property type="entry name" value="RovC-like_DNA-bd"/>
</dbReference>
<evidence type="ECO:0000313" key="3">
    <source>
        <dbReference type="Proteomes" id="UP001596516"/>
    </source>
</evidence>
<dbReference type="Pfam" id="PF10074">
    <property type="entry name" value="RovC_DNA-bd"/>
    <property type="match status" value="1"/>
</dbReference>
<dbReference type="Proteomes" id="UP001596516">
    <property type="component" value="Unassembled WGS sequence"/>
</dbReference>
<feature type="domain" description="T6SS Transcription factor RovC-like DNA binding" evidence="1">
    <location>
        <begin position="9"/>
        <end position="82"/>
    </location>
</feature>
<keyword evidence="3" id="KW-1185">Reference proteome</keyword>